<comment type="caution">
    <text evidence="1">The sequence shown here is derived from an EMBL/GenBank/DDBJ whole genome shotgun (WGS) entry which is preliminary data.</text>
</comment>
<reference evidence="1 2" key="1">
    <citation type="submission" date="2014-03" db="EMBL/GenBank/DDBJ databases">
        <title>Bradyrhizobium valentinum sp. nov., isolated from effective nodules of Lupinus mariae-josephae, a lupine endemic of basic-lime soils in Eastern Spain.</title>
        <authorList>
            <person name="Duran D."/>
            <person name="Rey L."/>
            <person name="Navarro A."/>
            <person name="Busquets A."/>
            <person name="Imperial J."/>
            <person name="Ruiz-Argueso T."/>
        </authorList>
    </citation>
    <scope>NUCLEOTIDE SEQUENCE [LARGE SCALE GENOMIC DNA]</scope>
    <source>
        <strain evidence="1 2">LmjM3</strain>
    </source>
</reference>
<protein>
    <recommendedName>
        <fullName evidence="3">Three-Cys-motif partner protein TcmP</fullName>
    </recommendedName>
</protein>
<name>A0A0R3LRK8_9BRAD</name>
<dbReference type="InterPro" id="IPR031009">
    <property type="entry name" value="Tcm_partner"/>
</dbReference>
<dbReference type="Proteomes" id="UP000051913">
    <property type="component" value="Unassembled WGS sequence"/>
</dbReference>
<dbReference type="NCBIfam" id="TIGR04474">
    <property type="entry name" value="tcm_partner"/>
    <property type="match status" value="1"/>
</dbReference>
<organism evidence="1 2">
    <name type="scientific">Bradyrhizobium valentinum</name>
    <dbReference type="NCBI Taxonomy" id="1518501"/>
    <lineage>
        <taxon>Bacteria</taxon>
        <taxon>Pseudomonadati</taxon>
        <taxon>Pseudomonadota</taxon>
        <taxon>Alphaproteobacteria</taxon>
        <taxon>Hyphomicrobiales</taxon>
        <taxon>Nitrobacteraceae</taxon>
        <taxon>Bradyrhizobium</taxon>
    </lineage>
</organism>
<sequence>MPSREEQYPLGDDGLVVEKVGAWAKTKHKLLTDYIQASGGARSNYHTRSGASYIDVFCGPGRLLIRDTKEYIDGSSVAAYKRGLKSPGPFSSIEISDWNEELLGATHARLRSLKAPVVATPGPAVEAMERIVQNVHPYGLHFAFLDPHNLGALSFELFKILKKLQHIDIIVHISIADLQRNVDLYTSEDYDQFNTFAPGWRNAINYNAMNKTALRSAILNYWSDQVASLGLTKAKHSELIKGPGNQRLYWLCLLSRSPLAHKLWDAISSAAKRPMML</sequence>
<dbReference type="EMBL" id="LLXX01000050">
    <property type="protein sequence ID" value="KRR10540.1"/>
    <property type="molecule type" value="Genomic_DNA"/>
</dbReference>
<evidence type="ECO:0000313" key="2">
    <source>
        <dbReference type="Proteomes" id="UP000051913"/>
    </source>
</evidence>
<gene>
    <name evidence="1" type="ORF">CP49_12205</name>
</gene>
<dbReference type="OrthoDB" id="1551176at2"/>
<dbReference type="RefSeq" id="WP_057849883.1">
    <property type="nucleotide sequence ID" value="NZ_LLXX01000050.1"/>
</dbReference>
<accession>A0A0R3LRK8</accession>
<dbReference type="AlphaFoldDB" id="A0A0R3LRK8"/>
<evidence type="ECO:0000313" key="1">
    <source>
        <dbReference type="EMBL" id="KRR10540.1"/>
    </source>
</evidence>
<proteinExistence type="predicted"/>
<keyword evidence="2" id="KW-1185">Reference proteome</keyword>
<evidence type="ECO:0008006" key="3">
    <source>
        <dbReference type="Google" id="ProtNLM"/>
    </source>
</evidence>